<reference evidence="1" key="1">
    <citation type="submission" date="2022-06" db="EMBL/GenBank/DDBJ databases">
        <title>Complete Genome Sequence of Deoxynivalenol-bioadsorption Ochrobactrum pseudintermedium ASAG-D25.</title>
        <authorList>
            <person name="Wang N."/>
        </authorList>
    </citation>
    <scope>NUCLEOTIDE SEQUENCE</scope>
    <source>
        <strain evidence="1">ASAG-D25</strain>
    </source>
</reference>
<sequence length="164" mass="19188">MRISHLFKTLDFWRAHRAVNREPVWENILPLFFFHRDGVLAIQRLAREWTRLYGLRRVDVFQGTVVNEKWSNRRIAGLLDQMQKTSDARSAKKRLRTVETPRHVEGSLVVVRTQGTEFLIDGRRRANIWSNMPGQYAVWVIEVEPRPSRLSKLIGGGELQPSRS</sequence>
<accession>A0ABY5UAS3</accession>
<evidence type="ECO:0000313" key="1">
    <source>
        <dbReference type="EMBL" id="UWL60448.1"/>
    </source>
</evidence>
<keyword evidence="2" id="KW-1185">Reference proteome</keyword>
<dbReference type="Proteomes" id="UP001058739">
    <property type="component" value="Chromosome 01"/>
</dbReference>
<protein>
    <submittedName>
        <fullName evidence="1">Uncharacterized protein</fullName>
    </submittedName>
</protein>
<name>A0ABY5UAS3_9HYPH</name>
<gene>
    <name evidence="1" type="ORF">NIK97_01375</name>
</gene>
<organism evidence="1 2">
    <name type="scientific">Brucella pseudintermedia</name>
    <dbReference type="NCBI Taxonomy" id="370111"/>
    <lineage>
        <taxon>Bacteria</taxon>
        <taxon>Pseudomonadati</taxon>
        <taxon>Pseudomonadota</taxon>
        <taxon>Alphaproteobacteria</taxon>
        <taxon>Hyphomicrobiales</taxon>
        <taxon>Brucellaceae</taxon>
        <taxon>Brucella/Ochrobactrum group</taxon>
        <taxon>Brucella</taxon>
    </lineage>
</organism>
<dbReference type="RefSeq" id="WP_121986578.1">
    <property type="nucleotide sequence ID" value="NZ_CP099967.1"/>
</dbReference>
<dbReference type="EMBL" id="CP099967">
    <property type="protein sequence ID" value="UWL60448.1"/>
    <property type="molecule type" value="Genomic_DNA"/>
</dbReference>
<proteinExistence type="predicted"/>
<evidence type="ECO:0000313" key="2">
    <source>
        <dbReference type="Proteomes" id="UP001058739"/>
    </source>
</evidence>